<evidence type="ECO:0000256" key="1">
    <source>
        <dbReference type="ARBA" id="ARBA00022438"/>
    </source>
</evidence>
<dbReference type="GO" id="GO:0046872">
    <property type="term" value="F:metal ion binding"/>
    <property type="evidence" value="ECO:0007669"/>
    <property type="project" value="UniProtKB-KW"/>
</dbReference>
<dbReference type="EMBL" id="UINC01001372">
    <property type="protein sequence ID" value="SUZ78987.1"/>
    <property type="molecule type" value="Genomic_DNA"/>
</dbReference>
<dbReference type="PANTHER" id="PTHR43330:SF8">
    <property type="entry name" value="METHIONINE AMINOPEPTIDASE 1D, MITOCHONDRIAL"/>
    <property type="match status" value="1"/>
</dbReference>
<dbReference type="GO" id="GO:0006508">
    <property type="term" value="P:proteolysis"/>
    <property type="evidence" value="ECO:0007669"/>
    <property type="project" value="UniProtKB-KW"/>
</dbReference>
<accession>A0A381QLW7</accession>
<proteinExistence type="inferred from homology"/>
<keyword evidence="4" id="KW-0378">Hydrolase</keyword>
<sequence>MRQPRHNVDPVTAGTVSAMRSVPEHVARPDYATNGVPILRTPAELRKDDATLERMRIAGSAARRVLRKVAAEIGPGVTTDHLDAVCHAACIAEGGYPSPLNYNGYPKSLCTSVNEIICHGIPDSRALRDGDIVNCDVTIFLNGVHGDHSETFAIGQIDQRSQELIQVTRECMYLGISAVRSGGVVSDIGKAIQNHAESAGFGVVREFIGHGVGEVFHHQPNIPHYYEPSARFEFAPGMTFTIEPMITIGSPKAQLWEDGWTAATADLSRTAQFEHTVLVQEDGVEILTVDDDEAQPFLADADRQNWPATISLTDTGFKA</sequence>
<evidence type="ECO:0000313" key="6">
    <source>
        <dbReference type="EMBL" id="SUZ78987.1"/>
    </source>
</evidence>
<keyword evidence="2" id="KW-0645">Protease</keyword>
<evidence type="ECO:0000256" key="4">
    <source>
        <dbReference type="ARBA" id="ARBA00022801"/>
    </source>
</evidence>
<reference evidence="6" key="1">
    <citation type="submission" date="2018-05" db="EMBL/GenBank/DDBJ databases">
        <authorList>
            <person name="Lanie J.A."/>
            <person name="Ng W.-L."/>
            <person name="Kazmierczak K.M."/>
            <person name="Andrzejewski T.M."/>
            <person name="Davidsen T.M."/>
            <person name="Wayne K.J."/>
            <person name="Tettelin H."/>
            <person name="Glass J.I."/>
            <person name="Rusch D."/>
            <person name="Podicherti R."/>
            <person name="Tsui H.-C.T."/>
            <person name="Winkler M.E."/>
        </authorList>
    </citation>
    <scope>NUCLEOTIDE SEQUENCE</scope>
</reference>
<dbReference type="HAMAP" id="MF_01974">
    <property type="entry name" value="MetAP_1"/>
    <property type="match status" value="1"/>
</dbReference>
<gene>
    <name evidence="6" type="ORF">METZ01_LOCUS31841</name>
</gene>
<dbReference type="SUPFAM" id="SSF55920">
    <property type="entry name" value="Creatinase/aminopeptidase"/>
    <property type="match status" value="1"/>
</dbReference>
<keyword evidence="3" id="KW-0479">Metal-binding</keyword>
<name>A0A381QLW7_9ZZZZ</name>
<dbReference type="PANTHER" id="PTHR43330">
    <property type="entry name" value="METHIONINE AMINOPEPTIDASE"/>
    <property type="match status" value="1"/>
</dbReference>
<dbReference type="InterPro" id="IPR002467">
    <property type="entry name" value="Pept_M24A_MAP1"/>
</dbReference>
<organism evidence="6">
    <name type="scientific">marine metagenome</name>
    <dbReference type="NCBI Taxonomy" id="408172"/>
    <lineage>
        <taxon>unclassified sequences</taxon>
        <taxon>metagenomes</taxon>
        <taxon>ecological metagenomes</taxon>
    </lineage>
</organism>
<evidence type="ECO:0000259" key="5">
    <source>
        <dbReference type="Pfam" id="PF00557"/>
    </source>
</evidence>
<dbReference type="Gene3D" id="3.90.230.10">
    <property type="entry name" value="Creatinase/methionine aminopeptidase superfamily"/>
    <property type="match status" value="1"/>
</dbReference>
<dbReference type="Pfam" id="PF00557">
    <property type="entry name" value="Peptidase_M24"/>
    <property type="match status" value="1"/>
</dbReference>
<feature type="domain" description="Peptidase M24" evidence="5">
    <location>
        <begin position="53"/>
        <end position="281"/>
    </location>
</feature>
<dbReference type="NCBIfam" id="TIGR00500">
    <property type="entry name" value="met_pdase_I"/>
    <property type="match status" value="1"/>
</dbReference>
<dbReference type="AlphaFoldDB" id="A0A381QLW7"/>
<dbReference type="InterPro" id="IPR036005">
    <property type="entry name" value="Creatinase/aminopeptidase-like"/>
</dbReference>
<evidence type="ECO:0000256" key="3">
    <source>
        <dbReference type="ARBA" id="ARBA00022723"/>
    </source>
</evidence>
<dbReference type="InterPro" id="IPR001714">
    <property type="entry name" value="Pept_M24_MAP"/>
</dbReference>
<dbReference type="PRINTS" id="PR00599">
    <property type="entry name" value="MAPEPTIDASE"/>
</dbReference>
<dbReference type="GO" id="GO:0070006">
    <property type="term" value="F:metalloaminopeptidase activity"/>
    <property type="evidence" value="ECO:0007669"/>
    <property type="project" value="InterPro"/>
</dbReference>
<protein>
    <recommendedName>
        <fullName evidence="5">Peptidase M24 domain-containing protein</fullName>
    </recommendedName>
</protein>
<evidence type="ECO:0000256" key="2">
    <source>
        <dbReference type="ARBA" id="ARBA00022670"/>
    </source>
</evidence>
<dbReference type="PROSITE" id="PS00680">
    <property type="entry name" value="MAP_1"/>
    <property type="match status" value="1"/>
</dbReference>
<dbReference type="InterPro" id="IPR000994">
    <property type="entry name" value="Pept_M24"/>
</dbReference>
<keyword evidence="1" id="KW-0031">Aminopeptidase</keyword>
<dbReference type="CDD" id="cd01086">
    <property type="entry name" value="MetAP1"/>
    <property type="match status" value="1"/>
</dbReference>